<protein>
    <recommendedName>
        <fullName evidence="4">HD Cas3-type domain-containing protein</fullName>
    </recommendedName>
</protein>
<dbReference type="InterPro" id="IPR006483">
    <property type="entry name" value="CRISPR-assoc_Cas3_HD"/>
</dbReference>
<evidence type="ECO:0000256" key="2">
    <source>
        <dbReference type="ARBA" id="ARBA00022801"/>
    </source>
</evidence>
<evidence type="ECO:0000256" key="3">
    <source>
        <dbReference type="ARBA" id="ARBA00023118"/>
    </source>
</evidence>
<feature type="domain" description="HD Cas3-type" evidence="4">
    <location>
        <begin position="19"/>
        <end position="133"/>
    </location>
</feature>
<keyword evidence="1" id="KW-0479">Metal-binding</keyword>
<keyword evidence="2" id="KW-0378">Hydrolase</keyword>
<reference evidence="5 6" key="1">
    <citation type="submission" date="2019-06" db="EMBL/GenBank/DDBJ databases">
        <title>Draft genome sequence of Corynebacterium striatum NBRC 15291.</title>
        <authorList>
            <person name="Miura T."/>
            <person name="Furukawa M."/>
            <person name="Shimamura M."/>
            <person name="Ohyama Y."/>
            <person name="Yamazoe A."/>
            <person name="Kawasaki H."/>
        </authorList>
    </citation>
    <scope>NUCLEOTIDE SEQUENCE [LARGE SCALE GENOMIC DNA]</scope>
    <source>
        <strain evidence="5 6">NBRC 15291</strain>
    </source>
</reference>
<dbReference type="GO" id="GO:0051607">
    <property type="term" value="P:defense response to virus"/>
    <property type="evidence" value="ECO:0007669"/>
    <property type="project" value="UniProtKB-KW"/>
</dbReference>
<dbReference type="AlphaFoldDB" id="A0ABC9ZML2"/>
<evidence type="ECO:0000256" key="1">
    <source>
        <dbReference type="ARBA" id="ARBA00022723"/>
    </source>
</evidence>
<evidence type="ECO:0000259" key="4">
    <source>
        <dbReference type="PROSITE" id="PS51643"/>
    </source>
</evidence>
<keyword evidence="3" id="KW-0051">Antiviral defense</keyword>
<evidence type="ECO:0000313" key="6">
    <source>
        <dbReference type="Proteomes" id="UP000315234"/>
    </source>
</evidence>
<gene>
    <name evidence="5" type="ORF">Cst04h_13400</name>
</gene>
<name>A0ABC9ZML2_CORST</name>
<dbReference type="Proteomes" id="UP000315234">
    <property type="component" value="Unassembled WGS sequence"/>
</dbReference>
<organism evidence="5 6">
    <name type="scientific">Corynebacterium striatum</name>
    <dbReference type="NCBI Taxonomy" id="43770"/>
    <lineage>
        <taxon>Bacteria</taxon>
        <taxon>Bacillati</taxon>
        <taxon>Actinomycetota</taxon>
        <taxon>Actinomycetes</taxon>
        <taxon>Mycobacteriales</taxon>
        <taxon>Corynebacteriaceae</taxon>
        <taxon>Corynebacterium</taxon>
    </lineage>
</organism>
<sequence length="133" mass="14552">MVGESFLGPASLAWAKPGDESGYLSVWQHLVDTRDVASRLWDTFVADSIKQSLATTERLEVSEVRALAVFLAGIHDVGKITRSFQCKIPPGANAEMILGSLEDVGLDLEFGIEEVGAYFPHGLASSVFRRLKW</sequence>
<evidence type="ECO:0000313" key="5">
    <source>
        <dbReference type="EMBL" id="GEA43170.1"/>
    </source>
</evidence>
<dbReference type="PROSITE" id="PS51643">
    <property type="entry name" value="HD_CAS3"/>
    <property type="match status" value="1"/>
</dbReference>
<dbReference type="Pfam" id="PF18019">
    <property type="entry name" value="Cas3_HD"/>
    <property type="match status" value="1"/>
</dbReference>
<dbReference type="GO" id="GO:0016787">
    <property type="term" value="F:hydrolase activity"/>
    <property type="evidence" value="ECO:0007669"/>
    <property type="project" value="UniProtKB-KW"/>
</dbReference>
<dbReference type="GO" id="GO:0046872">
    <property type="term" value="F:metal ion binding"/>
    <property type="evidence" value="ECO:0007669"/>
    <property type="project" value="UniProtKB-KW"/>
</dbReference>
<comment type="caution">
    <text evidence="5">The sequence shown here is derived from an EMBL/GenBank/DDBJ whole genome shotgun (WGS) entry which is preliminary data.</text>
</comment>
<dbReference type="RefSeq" id="WP_141276788.1">
    <property type="nucleotide sequence ID" value="NZ_BJLD01000002.1"/>
</dbReference>
<dbReference type="EMBL" id="BJLD01000002">
    <property type="protein sequence ID" value="GEA43170.1"/>
    <property type="molecule type" value="Genomic_DNA"/>
</dbReference>
<dbReference type="Gene3D" id="1.10.3210.30">
    <property type="match status" value="1"/>
</dbReference>
<proteinExistence type="predicted"/>
<dbReference type="InterPro" id="IPR038257">
    <property type="entry name" value="CRISPR-assoc_Cas3_HD_sf"/>
</dbReference>
<accession>A0ABC9ZML2</accession>